<dbReference type="PROSITE" id="PS50865">
    <property type="entry name" value="ZF_MYND_2"/>
    <property type="match status" value="1"/>
</dbReference>
<dbReference type="Pfam" id="PF01753">
    <property type="entry name" value="zf-MYND"/>
    <property type="match status" value="1"/>
</dbReference>
<dbReference type="SUPFAM" id="SSF144232">
    <property type="entry name" value="HIT/MYND zinc finger-like"/>
    <property type="match status" value="1"/>
</dbReference>
<feature type="transmembrane region" description="Helical" evidence="5">
    <location>
        <begin position="6"/>
        <end position="22"/>
    </location>
</feature>
<protein>
    <recommendedName>
        <fullName evidence="6">MYND-type domain-containing protein</fullName>
    </recommendedName>
</protein>
<name>A0A0H2RJZ3_9AGAM</name>
<keyword evidence="3" id="KW-0862">Zinc</keyword>
<evidence type="ECO:0000313" key="8">
    <source>
        <dbReference type="Proteomes" id="UP000053477"/>
    </source>
</evidence>
<dbReference type="AlphaFoldDB" id="A0A0H2RJZ3"/>
<evidence type="ECO:0000256" key="3">
    <source>
        <dbReference type="ARBA" id="ARBA00022833"/>
    </source>
</evidence>
<dbReference type="InterPro" id="IPR012912">
    <property type="entry name" value="Plasmid_pRiA4b_Orf3-like"/>
</dbReference>
<dbReference type="PANTHER" id="PTHR41878">
    <property type="entry name" value="LEXA REPRESSOR-RELATED"/>
    <property type="match status" value="1"/>
</dbReference>
<keyword evidence="5" id="KW-0812">Transmembrane</keyword>
<proteinExistence type="predicted"/>
<evidence type="ECO:0000256" key="5">
    <source>
        <dbReference type="SAM" id="Phobius"/>
    </source>
</evidence>
<dbReference type="InterPro" id="IPR024047">
    <property type="entry name" value="MM3350-like_sf"/>
</dbReference>
<feature type="domain" description="MYND-type" evidence="6">
    <location>
        <begin position="446"/>
        <end position="483"/>
    </location>
</feature>
<evidence type="ECO:0000256" key="1">
    <source>
        <dbReference type="ARBA" id="ARBA00022723"/>
    </source>
</evidence>
<keyword evidence="5" id="KW-0472">Membrane</keyword>
<accession>A0A0H2RJZ3</accession>
<dbReference type="Gene3D" id="3.10.290.30">
    <property type="entry name" value="MM3350-like"/>
    <property type="match status" value="1"/>
</dbReference>
<keyword evidence="8" id="KW-1185">Reference proteome</keyword>
<evidence type="ECO:0000313" key="7">
    <source>
        <dbReference type="EMBL" id="KLO12320.1"/>
    </source>
</evidence>
<dbReference type="GO" id="GO:0008270">
    <property type="term" value="F:zinc ion binding"/>
    <property type="evidence" value="ECO:0007669"/>
    <property type="project" value="UniProtKB-KW"/>
</dbReference>
<evidence type="ECO:0000256" key="2">
    <source>
        <dbReference type="ARBA" id="ARBA00022771"/>
    </source>
</evidence>
<dbReference type="OrthoDB" id="432970at2759"/>
<dbReference type="Pfam" id="PF07929">
    <property type="entry name" value="PRiA4_ORF3"/>
    <property type="match status" value="1"/>
</dbReference>
<keyword evidence="1" id="KW-0479">Metal-binding</keyword>
<gene>
    <name evidence="7" type="ORF">SCHPADRAFT_854067</name>
</gene>
<reference evidence="7 8" key="1">
    <citation type="submission" date="2015-04" db="EMBL/GenBank/DDBJ databases">
        <title>Complete genome sequence of Schizopora paradoxa KUC8140, a cosmopolitan wood degrader in East Asia.</title>
        <authorList>
            <consortium name="DOE Joint Genome Institute"/>
            <person name="Min B."/>
            <person name="Park H."/>
            <person name="Jang Y."/>
            <person name="Kim J.-J."/>
            <person name="Kim K.H."/>
            <person name="Pangilinan J."/>
            <person name="Lipzen A."/>
            <person name="Riley R."/>
            <person name="Grigoriev I.V."/>
            <person name="Spatafora J.W."/>
            <person name="Choi I.-G."/>
        </authorList>
    </citation>
    <scope>NUCLEOTIDE SEQUENCE [LARGE SCALE GENOMIC DNA]</scope>
    <source>
        <strain evidence="7 8">KUC8140</strain>
    </source>
</reference>
<sequence>MLHPILAIVFAFIGYYLLLKIIEKRKRPESSATMFGGFPGFERDESYNTRYKRSPNVRPKFVRLHPRDNGNNLDNVFYQDPVTFVPKKSQFGQVLNWGLFDYCGGYPDVDGMGAMMRTMETQMLYFGGEPKKPEIQFVEALIKKKKAALNKLDLGDLRDRDYILKIKLLDIPIEPVKIEGTYTKGQFGEDLIYRRFKVSGATNLDALQDKIIQPIMGWERNAHAYAFMDSKDGACYGPKESRSIDMVHIDKCCHDYIYADEYTLAHLVQEKGATFRYVYDFGDMWSHEVEVEDILPKKESNGAVELIDGRGMCPPENGSGNRRYVDDLYNLKHGTREQKKEAIEKIKTAGNNRDLKITLATFDHKAFSASRTRDMLAAALKSKASVRSGAKVFTMPMMPGVGPGAFDGPMKRGEKRVHEYDPTFSSVGYMSETVRTRRDRLEKALCTVCGSPHNLKACSVCKKVYYCGRDHQREDWKTHKPECKPAEPKSK</sequence>
<dbReference type="STRING" id="27342.A0A0H2RJZ3"/>
<keyword evidence="2 4" id="KW-0863">Zinc-finger</keyword>
<dbReference type="EMBL" id="KQ085980">
    <property type="protein sequence ID" value="KLO12320.1"/>
    <property type="molecule type" value="Genomic_DNA"/>
</dbReference>
<keyword evidence="5" id="KW-1133">Transmembrane helix</keyword>
<dbReference type="Gene3D" id="6.10.140.2220">
    <property type="match status" value="1"/>
</dbReference>
<dbReference type="InterPro" id="IPR002893">
    <property type="entry name" value="Znf_MYND"/>
</dbReference>
<evidence type="ECO:0000256" key="4">
    <source>
        <dbReference type="PROSITE-ProRule" id="PRU00134"/>
    </source>
</evidence>
<dbReference type="InParanoid" id="A0A0H2RJZ3"/>
<dbReference type="PROSITE" id="PS01360">
    <property type="entry name" value="ZF_MYND_1"/>
    <property type="match status" value="1"/>
</dbReference>
<dbReference type="Proteomes" id="UP000053477">
    <property type="component" value="Unassembled WGS sequence"/>
</dbReference>
<organism evidence="7 8">
    <name type="scientific">Schizopora paradoxa</name>
    <dbReference type="NCBI Taxonomy" id="27342"/>
    <lineage>
        <taxon>Eukaryota</taxon>
        <taxon>Fungi</taxon>
        <taxon>Dikarya</taxon>
        <taxon>Basidiomycota</taxon>
        <taxon>Agaricomycotina</taxon>
        <taxon>Agaricomycetes</taxon>
        <taxon>Hymenochaetales</taxon>
        <taxon>Schizoporaceae</taxon>
        <taxon>Schizopora</taxon>
    </lineage>
</organism>
<evidence type="ECO:0000259" key="6">
    <source>
        <dbReference type="PROSITE" id="PS50865"/>
    </source>
</evidence>
<dbReference type="PANTHER" id="PTHR41878:SF1">
    <property type="entry name" value="TNPR PROTEIN"/>
    <property type="match status" value="1"/>
</dbReference>
<dbReference type="SUPFAM" id="SSF159941">
    <property type="entry name" value="MM3350-like"/>
    <property type="match status" value="1"/>
</dbReference>